<feature type="region of interest" description="Disordered" evidence="1">
    <location>
        <begin position="1"/>
        <end position="22"/>
    </location>
</feature>
<dbReference type="PANTHER" id="PTHR46266:SF4">
    <property type="entry name" value="TRANSCRIPTION FACTOR TT8"/>
    <property type="match status" value="1"/>
</dbReference>
<dbReference type="PROSITE" id="PS50888">
    <property type="entry name" value="BHLH"/>
    <property type="match status" value="1"/>
</dbReference>
<comment type="caution">
    <text evidence="3">The sequence shown here is derived from an EMBL/GenBank/DDBJ whole genome shotgun (WGS) entry which is preliminary data.</text>
</comment>
<dbReference type="SUPFAM" id="SSF47459">
    <property type="entry name" value="HLH, helix-loop-helix DNA-binding domain"/>
    <property type="match status" value="1"/>
</dbReference>
<dbReference type="PANTHER" id="PTHR46266">
    <property type="entry name" value="TRANSCRIPTION FACTOR TT8"/>
    <property type="match status" value="1"/>
</dbReference>
<dbReference type="InterPro" id="IPR011598">
    <property type="entry name" value="bHLH_dom"/>
</dbReference>
<dbReference type="CDD" id="cd00083">
    <property type="entry name" value="bHLH_SF"/>
    <property type="match status" value="1"/>
</dbReference>
<feature type="compositionally biased region" description="Polar residues" evidence="1">
    <location>
        <begin position="257"/>
        <end position="266"/>
    </location>
</feature>
<feature type="compositionally biased region" description="Pro residues" evidence="1">
    <location>
        <begin position="1"/>
        <end position="10"/>
    </location>
</feature>
<feature type="compositionally biased region" description="Low complexity" evidence="1">
    <location>
        <begin position="136"/>
        <end position="167"/>
    </location>
</feature>
<feature type="compositionally biased region" description="Low complexity" evidence="1">
    <location>
        <begin position="371"/>
        <end position="385"/>
    </location>
</feature>
<feature type="compositionally biased region" description="Basic and acidic residues" evidence="1">
    <location>
        <begin position="277"/>
        <end position="286"/>
    </location>
</feature>
<dbReference type="GeneID" id="87923404"/>
<accession>A0AAE1I9X3</accession>
<organism evidence="3 4">
    <name type="scientific">Trichoderma aggressivum f. europaeum</name>
    <dbReference type="NCBI Taxonomy" id="173218"/>
    <lineage>
        <taxon>Eukaryota</taxon>
        <taxon>Fungi</taxon>
        <taxon>Dikarya</taxon>
        <taxon>Ascomycota</taxon>
        <taxon>Pezizomycotina</taxon>
        <taxon>Sordariomycetes</taxon>
        <taxon>Hypocreomycetidae</taxon>
        <taxon>Hypocreales</taxon>
        <taxon>Hypocreaceae</taxon>
        <taxon>Trichoderma</taxon>
    </lineage>
</organism>
<evidence type="ECO:0000256" key="1">
    <source>
        <dbReference type="SAM" id="MobiDB-lite"/>
    </source>
</evidence>
<name>A0AAE1I9X3_9HYPO</name>
<evidence type="ECO:0000313" key="3">
    <source>
        <dbReference type="EMBL" id="KAK4065192.1"/>
    </source>
</evidence>
<feature type="region of interest" description="Disordered" evidence="1">
    <location>
        <begin position="90"/>
        <end position="197"/>
    </location>
</feature>
<proteinExistence type="predicted"/>
<dbReference type="Proteomes" id="UP001273209">
    <property type="component" value="Unassembled WGS sequence"/>
</dbReference>
<feature type="region of interest" description="Disordered" evidence="1">
    <location>
        <begin position="35"/>
        <end position="73"/>
    </location>
</feature>
<dbReference type="GO" id="GO:0046983">
    <property type="term" value="F:protein dimerization activity"/>
    <property type="evidence" value="ECO:0007669"/>
    <property type="project" value="InterPro"/>
</dbReference>
<reference evidence="3" key="1">
    <citation type="submission" date="2023-11" db="EMBL/GenBank/DDBJ databases">
        <title>The genome sequences of three competitors of mushroom-forming fungi.</title>
        <authorList>
            <person name="Beijen E."/>
            <person name="Ohm R.A."/>
        </authorList>
    </citation>
    <scope>NUCLEOTIDE SEQUENCE</scope>
    <source>
        <strain evidence="3">CBS 100526</strain>
    </source>
</reference>
<feature type="compositionally biased region" description="Low complexity" evidence="1">
    <location>
        <begin position="332"/>
        <end position="352"/>
    </location>
</feature>
<feature type="compositionally biased region" description="Low complexity" evidence="1">
    <location>
        <begin position="54"/>
        <end position="71"/>
    </location>
</feature>
<evidence type="ECO:0000259" key="2">
    <source>
        <dbReference type="PROSITE" id="PS50888"/>
    </source>
</evidence>
<dbReference type="Pfam" id="PF00010">
    <property type="entry name" value="HLH"/>
    <property type="match status" value="1"/>
</dbReference>
<feature type="region of interest" description="Disordered" evidence="1">
    <location>
        <begin position="257"/>
        <end position="388"/>
    </location>
</feature>
<evidence type="ECO:0000313" key="4">
    <source>
        <dbReference type="Proteomes" id="UP001273209"/>
    </source>
</evidence>
<gene>
    <name evidence="3" type="ORF">Triagg1_8631</name>
</gene>
<dbReference type="EMBL" id="JAWRVG010000043">
    <property type="protein sequence ID" value="KAK4065192.1"/>
    <property type="molecule type" value="Genomic_DNA"/>
</dbReference>
<dbReference type="SMART" id="SM00353">
    <property type="entry name" value="HLH"/>
    <property type="match status" value="1"/>
</dbReference>
<protein>
    <submittedName>
        <fullName evidence="3">Transcriptional regulator family: Helix-loop-helix</fullName>
    </submittedName>
</protein>
<keyword evidence="4" id="KW-1185">Reference proteome</keyword>
<dbReference type="RefSeq" id="XP_062752441.1">
    <property type="nucleotide sequence ID" value="XM_062903499.1"/>
</dbReference>
<dbReference type="AlphaFoldDB" id="A0AAE1I9X3"/>
<sequence>MPRPALPPTPGSSSDIRGKDGVQQLSSLQLAFELPPPAIHDAADASSRISPVDSTKQQQQLSPLSTPSLGLDAATSPKTVQVQVVYPMQAAETVKSRRRSSAAAAKEPRGNAFALPPPPTRSRKIIQMKPRTQDTAAASASASTKESSARAAGKAAAAKTAAAPGPDAGAGAGGASAKGESKKKQPSATSAAGRKIARKTAHSLIERRRRSKMNEEFALLKSMIPACTGEMHKLAILQASIEYVRYLEDCVAKLKAQQEQSQSSRPEASHSPLPPIREFHPTFHEDPAEDVEMTDSEAAAAAASPVFAPQRPSSVSPALHAQDSRHRHRQHSYSSVSTDQRHYSYSASTTTSPAFGPQMFAHNGGGGGTGYTHSSTSASGSTLTSPALLPQTDLDHEATAALLMLNSDRRGTAVNNNRALSVRDLLSS</sequence>
<feature type="domain" description="BHLH" evidence="2">
    <location>
        <begin position="197"/>
        <end position="247"/>
    </location>
</feature>
<dbReference type="Gene3D" id="4.10.280.10">
    <property type="entry name" value="Helix-loop-helix DNA-binding domain"/>
    <property type="match status" value="1"/>
</dbReference>
<dbReference type="InterPro" id="IPR036638">
    <property type="entry name" value="HLH_DNA-bd_sf"/>
</dbReference>